<accession>A0A0X1U725</accession>
<dbReference type="PANTHER" id="PTHR43798">
    <property type="entry name" value="MONOACYLGLYCEROL LIPASE"/>
    <property type="match status" value="1"/>
</dbReference>
<dbReference type="GO" id="GO:0016020">
    <property type="term" value="C:membrane"/>
    <property type="evidence" value="ECO:0007669"/>
    <property type="project" value="TreeGrafter"/>
</dbReference>
<reference evidence="2 4" key="1">
    <citation type="journal article" date="2016" name="Genome Announc.">
        <title>Complete Genome Sequence of the Amino Acid-Fermenting Clostridium propionicum X2 (DSM 1682).</title>
        <authorList>
            <person name="Poehlein A."/>
            <person name="Schlien K."/>
            <person name="Chowdhury N.P."/>
            <person name="Gottschalk G."/>
            <person name="Buckel W."/>
            <person name="Daniel R."/>
        </authorList>
    </citation>
    <scope>NUCLEOTIDE SEQUENCE [LARGE SCALE GENOMIC DNA]</scope>
    <source>
        <strain evidence="2 4">X2</strain>
    </source>
</reference>
<dbReference type="SUPFAM" id="SSF53474">
    <property type="entry name" value="alpha/beta-Hydrolases"/>
    <property type="match status" value="1"/>
</dbReference>
<evidence type="ECO:0000313" key="3">
    <source>
        <dbReference type="EMBL" id="SHF08386.1"/>
    </source>
</evidence>
<dbReference type="PANTHER" id="PTHR43798:SF33">
    <property type="entry name" value="HYDROLASE, PUTATIVE (AFU_ORTHOLOGUE AFUA_2G14860)-RELATED"/>
    <property type="match status" value="1"/>
</dbReference>
<dbReference type="KEGG" id="cpro:CPRO_11370"/>
<dbReference type="RefSeq" id="WP_066048846.1">
    <property type="nucleotide sequence ID" value="NZ_CP014223.1"/>
</dbReference>
<reference evidence="3" key="3">
    <citation type="submission" date="2016-11" db="EMBL/GenBank/DDBJ databases">
        <authorList>
            <person name="Varghese N."/>
            <person name="Submissions S."/>
        </authorList>
    </citation>
    <scope>NUCLEOTIDE SEQUENCE</scope>
    <source>
        <strain evidence="3">DSM 1682</strain>
    </source>
</reference>
<dbReference type="EMBL" id="CP014223">
    <property type="protein sequence ID" value="AMJ40732.1"/>
    <property type="molecule type" value="Genomic_DNA"/>
</dbReference>
<organism evidence="3 5">
    <name type="scientific">Anaerotignum propionicum DSM 1682</name>
    <dbReference type="NCBI Taxonomy" id="991789"/>
    <lineage>
        <taxon>Bacteria</taxon>
        <taxon>Bacillati</taxon>
        <taxon>Bacillota</taxon>
        <taxon>Clostridia</taxon>
        <taxon>Lachnospirales</taxon>
        <taxon>Anaerotignaceae</taxon>
        <taxon>Anaerotignum</taxon>
    </lineage>
</organism>
<dbReference type="OrthoDB" id="9775557at2"/>
<name>A0A0X1U725_ANAPI</name>
<dbReference type="Pfam" id="PF00561">
    <property type="entry name" value="Abhydrolase_1"/>
    <property type="match status" value="1"/>
</dbReference>
<reference evidence="4" key="2">
    <citation type="submission" date="2016-01" db="EMBL/GenBank/DDBJ databases">
        <authorList>
            <person name="Poehlein A."/>
            <person name="Schlien K."/>
            <person name="Gottschalk G."/>
            <person name="Buckel W."/>
            <person name="Daniel R."/>
        </authorList>
    </citation>
    <scope>NUCLEOTIDE SEQUENCE [LARGE SCALE GENOMIC DNA]</scope>
    <source>
        <strain evidence="4">X2</strain>
    </source>
</reference>
<reference evidence="5" key="4">
    <citation type="submission" date="2016-11" db="EMBL/GenBank/DDBJ databases">
        <authorList>
            <person name="Jaros S."/>
            <person name="Januszkiewicz K."/>
            <person name="Wedrychowicz H."/>
        </authorList>
    </citation>
    <scope>NUCLEOTIDE SEQUENCE [LARGE SCALE GENOMIC DNA]</scope>
    <source>
        <strain evidence="5">DSM 1682</strain>
    </source>
</reference>
<dbReference type="Proteomes" id="UP000184204">
    <property type="component" value="Unassembled WGS sequence"/>
</dbReference>
<protein>
    <submittedName>
        <fullName evidence="2">Carboxylesterase nap</fullName>
        <ecNumber evidence="2">3.1.1.1</ecNumber>
    </submittedName>
    <submittedName>
        <fullName evidence="3">Pimeloyl-ACP methyl ester carboxylesterase</fullName>
    </submittedName>
</protein>
<dbReference type="InterPro" id="IPR000073">
    <property type="entry name" value="AB_hydrolase_1"/>
</dbReference>
<keyword evidence="2" id="KW-0378">Hydrolase</keyword>
<dbReference type="Proteomes" id="UP000068026">
    <property type="component" value="Chromosome"/>
</dbReference>
<evidence type="ECO:0000259" key="1">
    <source>
        <dbReference type="Pfam" id="PF00561"/>
    </source>
</evidence>
<evidence type="ECO:0000313" key="2">
    <source>
        <dbReference type="EMBL" id="AMJ40732.1"/>
    </source>
</evidence>
<sequence>MKSNHEIYKSNDAKNEIIRIYDEFVKRYEFVSSIHLKTLQGITHILVCGEEKNPPLILLHGTGMNSSMWLDELQEYAKYFRVYAVDIPGEPGKSFPVQTPLTDHSYSDWLHDVLEDLNIKKANVVGLSLGGWMALNFAIIYPENVSKLVLISPSGIGKEKLSFIFYALFYGIMGEKGVEKLISKINGRKQLSHDMLQYQKCIRYGFQYRTGKIPLFSDDMIRNLPMPCSVIVGEKDIMISSLDTLKRMEKLLPSAQRLCLKGEGHTLVKVTRKVCDFLLQID</sequence>
<evidence type="ECO:0000313" key="5">
    <source>
        <dbReference type="Proteomes" id="UP000184204"/>
    </source>
</evidence>
<feature type="domain" description="AB hydrolase-1" evidence="1">
    <location>
        <begin position="54"/>
        <end position="155"/>
    </location>
</feature>
<dbReference type="EMBL" id="FQUA01000016">
    <property type="protein sequence ID" value="SHF08386.1"/>
    <property type="molecule type" value="Genomic_DNA"/>
</dbReference>
<dbReference type="AlphaFoldDB" id="A0A0X1U725"/>
<dbReference type="Gene3D" id="3.40.50.1820">
    <property type="entry name" value="alpha/beta hydrolase"/>
    <property type="match status" value="1"/>
</dbReference>
<evidence type="ECO:0000313" key="4">
    <source>
        <dbReference type="Proteomes" id="UP000068026"/>
    </source>
</evidence>
<dbReference type="GO" id="GO:0106435">
    <property type="term" value="F:carboxylesterase activity"/>
    <property type="evidence" value="ECO:0007669"/>
    <property type="project" value="UniProtKB-EC"/>
</dbReference>
<dbReference type="EC" id="3.1.1.1" evidence="2"/>
<dbReference type="InterPro" id="IPR050266">
    <property type="entry name" value="AB_hydrolase_sf"/>
</dbReference>
<dbReference type="PRINTS" id="PR00111">
    <property type="entry name" value="ABHYDROLASE"/>
</dbReference>
<keyword evidence="4" id="KW-1185">Reference proteome</keyword>
<dbReference type="InterPro" id="IPR029058">
    <property type="entry name" value="AB_hydrolase_fold"/>
</dbReference>
<gene>
    <name evidence="2" type="primary">nap</name>
    <name evidence="2" type="ORF">CPRO_11370</name>
    <name evidence="3" type="ORF">SAMN02745151_02722</name>
</gene>
<proteinExistence type="predicted"/>